<dbReference type="Pfam" id="PF00149">
    <property type="entry name" value="Metallophos"/>
    <property type="match status" value="1"/>
</dbReference>
<evidence type="ECO:0000256" key="2">
    <source>
        <dbReference type="ARBA" id="ARBA00022801"/>
    </source>
</evidence>
<dbReference type="PANTHER" id="PTHR42988">
    <property type="entry name" value="PHOSPHOHYDROLASE"/>
    <property type="match status" value="1"/>
</dbReference>
<dbReference type="PATRIC" id="fig|1219045.3.peg.3917"/>
<evidence type="ECO:0000256" key="3">
    <source>
        <dbReference type="ARBA" id="ARBA00023004"/>
    </source>
</evidence>
<keyword evidence="3" id="KW-0408">Iron</keyword>
<gene>
    <name evidence="6" type="primary">cpdA</name>
    <name evidence="6" type="ORF">BV98_003860</name>
</gene>
<reference evidence="6" key="1">
    <citation type="submission" date="2014-08" db="EMBL/GenBank/DDBJ databases">
        <title>Draft genome sequences of Sphingobium herbicidovorans.</title>
        <authorList>
            <person name="Gan H.M."/>
            <person name="Gan H.Y."/>
            <person name="Savka M.A."/>
        </authorList>
    </citation>
    <scope>NUCLEOTIDE SEQUENCE [LARGE SCALE GENOMIC DNA]</scope>
    <source>
        <strain evidence="6">NBRC 16415</strain>
    </source>
</reference>
<dbReference type="AlphaFoldDB" id="A0A086P4F9"/>
<evidence type="ECO:0000313" key="7">
    <source>
        <dbReference type="Proteomes" id="UP000024284"/>
    </source>
</evidence>
<name>A0A086P4F9_SPHHM</name>
<dbReference type="PANTHER" id="PTHR42988:SF2">
    <property type="entry name" value="CYCLIC NUCLEOTIDE PHOSPHODIESTERASE CBUA0032-RELATED"/>
    <property type="match status" value="1"/>
</dbReference>
<keyword evidence="1" id="KW-0479">Metal-binding</keyword>
<evidence type="ECO:0000256" key="1">
    <source>
        <dbReference type="ARBA" id="ARBA00022723"/>
    </source>
</evidence>
<dbReference type="SUPFAM" id="SSF56300">
    <property type="entry name" value="Metallo-dependent phosphatases"/>
    <property type="match status" value="1"/>
</dbReference>
<dbReference type="eggNOG" id="COG1409">
    <property type="taxonomic scope" value="Bacteria"/>
</dbReference>
<dbReference type="InterPro" id="IPR004843">
    <property type="entry name" value="Calcineurin-like_PHP"/>
</dbReference>
<dbReference type="Gene3D" id="3.60.21.10">
    <property type="match status" value="1"/>
</dbReference>
<dbReference type="Proteomes" id="UP000024284">
    <property type="component" value="Unassembled WGS sequence"/>
</dbReference>
<dbReference type="InterPro" id="IPR050884">
    <property type="entry name" value="CNP_phosphodiesterase-III"/>
</dbReference>
<evidence type="ECO:0000256" key="4">
    <source>
        <dbReference type="ARBA" id="ARBA00025742"/>
    </source>
</evidence>
<dbReference type="CDD" id="cd07402">
    <property type="entry name" value="MPP_GpdQ"/>
    <property type="match status" value="1"/>
</dbReference>
<dbReference type="InterPro" id="IPR029052">
    <property type="entry name" value="Metallo-depent_PP-like"/>
</dbReference>
<organism evidence="6 7">
    <name type="scientific">Sphingobium herbicidovorans (strain ATCC 700291 / DSM 11019 / CCUG 56400 / KCTC 2939 / LMG 18315 / NBRC 16415 / MH)</name>
    <name type="common">Sphingomonas herbicidovorans</name>
    <dbReference type="NCBI Taxonomy" id="1219045"/>
    <lineage>
        <taxon>Bacteria</taxon>
        <taxon>Pseudomonadati</taxon>
        <taxon>Pseudomonadota</taxon>
        <taxon>Alphaproteobacteria</taxon>
        <taxon>Sphingomonadales</taxon>
        <taxon>Sphingomonadaceae</taxon>
        <taxon>Sphingobium</taxon>
    </lineage>
</organism>
<evidence type="ECO:0000313" key="6">
    <source>
        <dbReference type="EMBL" id="KFG88277.1"/>
    </source>
</evidence>
<dbReference type="GO" id="GO:0046872">
    <property type="term" value="F:metal ion binding"/>
    <property type="evidence" value="ECO:0007669"/>
    <property type="project" value="UniProtKB-KW"/>
</dbReference>
<comment type="caution">
    <text evidence="6">The sequence shown here is derived from an EMBL/GenBank/DDBJ whole genome shotgun (WGS) entry which is preliminary data.</text>
</comment>
<evidence type="ECO:0000259" key="5">
    <source>
        <dbReference type="Pfam" id="PF00149"/>
    </source>
</evidence>
<accession>A0A086P4F9</accession>
<keyword evidence="2 6" id="KW-0378">Hydrolase</keyword>
<dbReference type="GO" id="GO:0004114">
    <property type="term" value="F:3',5'-cyclic-nucleotide phosphodiesterase activity"/>
    <property type="evidence" value="ECO:0007669"/>
    <property type="project" value="UniProtKB-EC"/>
</dbReference>
<sequence length="289" mass="31582">MKEGRNGMLIAQVTDIHLGFDPGNPAELNRQRLDQVLRALIDGPNRPDLLLATGDITDHGDGDSYRALAEAFAQCPFPVWPAMGNHDDRANFAAHFPHVPQDGGFVHYVVPLPGRRIIVLDTLEPGRHGGAFCEARAAWLTARLDEDATIPTLIVMHHPPVEVGIDWMNTHPDEPWVQRFSAAIANRPNITALVCGHLHRTITAPWKGTTVAICSSTAPQLALDLRPMDPDAPDNRPMIVADAPAYALHRWTDAGLVTHFETAGEPATLAKFDAGMQPLVRMLMAERPG</sequence>
<dbReference type="EMBL" id="JFZA02000062">
    <property type="protein sequence ID" value="KFG88277.1"/>
    <property type="molecule type" value="Genomic_DNA"/>
</dbReference>
<dbReference type="InterPro" id="IPR026575">
    <property type="entry name" value="GpdQ/CpdA-like"/>
</dbReference>
<feature type="domain" description="Calcineurin-like phosphoesterase" evidence="5">
    <location>
        <begin position="8"/>
        <end position="200"/>
    </location>
</feature>
<keyword evidence="7" id="KW-1185">Reference proteome</keyword>
<proteinExistence type="inferred from homology"/>
<comment type="similarity">
    <text evidence="4">Belongs to the cyclic nucleotide phosphodiesterase class-III family.</text>
</comment>
<dbReference type="STRING" id="76947.GCA_002080435_03783"/>
<protein>
    <submittedName>
        <fullName evidence="6">3',5'-cyclic adenosine monophosphate phosphodiesterase CpdA</fullName>
        <ecNumber evidence="6">3.1.4.17</ecNumber>
    </submittedName>
</protein>
<dbReference type="EC" id="3.1.4.17" evidence="6"/>